<name>A6W8T1_KINRD</name>
<keyword evidence="2" id="KW-1185">Reference proteome</keyword>
<reference evidence="2" key="1">
    <citation type="journal article" date="2008" name="PLoS ONE">
        <title>Survival in nuclear waste, extreme resistance, and potential applications gleaned from the genome sequence of Kineococcus radiotolerans SRS30216.</title>
        <authorList>
            <person name="Bagwell C.E."/>
            <person name="Bhat S."/>
            <person name="Hawkins G.M."/>
            <person name="Smith B.W."/>
            <person name="Biswas T."/>
            <person name="Hoover T.R."/>
            <person name="Saunders E."/>
            <person name="Han C.S."/>
            <person name="Tsodikov O.V."/>
            <person name="Shimkets L.J."/>
        </authorList>
    </citation>
    <scope>NUCLEOTIDE SEQUENCE [LARGE SCALE GENOMIC DNA]</scope>
    <source>
        <strain evidence="2">ATCC BAA-149 / DSM 14245 / SRS30216</strain>
    </source>
</reference>
<organism evidence="1 2">
    <name type="scientific">Kineococcus radiotolerans (strain ATCC BAA-149 / DSM 14245 / SRS30216)</name>
    <dbReference type="NCBI Taxonomy" id="266940"/>
    <lineage>
        <taxon>Bacteria</taxon>
        <taxon>Bacillati</taxon>
        <taxon>Actinomycetota</taxon>
        <taxon>Actinomycetes</taxon>
        <taxon>Kineosporiales</taxon>
        <taxon>Kineosporiaceae</taxon>
        <taxon>Kineococcus</taxon>
    </lineage>
</organism>
<dbReference type="EMBL" id="CP000750">
    <property type="protein sequence ID" value="ABS03220.1"/>
    <property type="molecule type" value="Genomic_DNA"/>
</dbReference>
<evidence type="ECO:0000313" key="1">
    <source>
        <dbReference type="EMBL" id="ABS03220.1"/>
    </source>
</evidence>
<dbReference type="AlphaFoldDB" id="A6W8T1"/>
<dbReference type="RefSeq" id="WP_011981641.1">
    <property type="nucleotide sequence ID" value="NC_009664.2"/>
</dbReference>
<dbReference type="Proteomes" id="UP000001116">
    <property type="component" value="Chromosome"/>
</dbReference>
<protein>
    <submittedName>
        <fullName evidence="1">Uncharacterized protein</fullName>
    </submittedName>
</protein>
<dbReference type="STRING" id="266940.Krad_1734"/>
<evidence type="ECO:0000313" key="2">
    <source>
        <dbReference type="Proteomes" id="UP000001116"/>
    </source>
</evidence>
<dbReference type="KEGG" id="kra:Krad_1734"/>
<accession>A6W8T1</accession>
<gene>
    <name evidence="1" type="ordered locus">Krad_1734</name>
</gene>
<sequence>MPDDPTSDLADALGKAVLELTQQRGNRFYLAGGLWHAELNLDEKDDDLPRLARAALAWVDKNYVPRLLVERVLELDDQACSGQSYNLLNAIVRAPHEIDRWK</sequence>
<proteinExistence type="predicted"/>
<dbReference type="HOGENOM" id="CLU_2273589_0_0_11"/>